<evidence type="ECO:0000256" key="3">
    <source>
        <dbReference type="SAM" id="Coils"/>
    </source>
</evidence>
<dbReference type="PANTHER" id="PTHR45973:SF36">
    <property type="entry name" value="CENTRIOLIN"/>
    <property type="match status" value="1"/>
</dbReference>
<evidence type="ECO:0000256" key="4">
    <source>
        <dbReference type="SAM" id="MobiDB-lite"/>
    </source>
</evidence>
<feature type="region of interest" description="Disordered" evidence="4">
    <location>
        <begin position="1295"/>
        <end position="1316"/>
    </location>
</feature>
<dbReference type="OrthoDB" id="433501at2759"/>
<sequence length="1965" mass="222823">MSGVRHLSEDLIKNTVRDTPLDSITILKLNYSELSGKKIRVIENLDKLKRLHTLNLAHNSIERLERLESLQKLKDLDVSHNHITKIEGLEKLSNLITLNLEGNQIETIPLWIAKKLKSLRNLRLASNSIESLQEVRKLRGLANLTFFSIAHNPLCDLPHYRLYIIFHLQSLDVLDGRRITSEERMEANRRFDQDEVQALHAEVYEIRSKYETLQEEHDKSLRDLENSQQNDSQRVRASRENERKIKDLRAELMAKEEMIGRKQAELSRANQKHYELEQELAFYKIDTKFTSLHKKPDTPSVAEDGDSLMESPYIGKSQHAKDRPDWPVNLRPSEKKRQPKSRVDDVSPDSILESELEDKHQKVEEANRRLAELTNQLHHTEMRVANAAEHLVKLTDLVEHSRTSLPDPDRENLERDLDALQQTIDELESNREQLLDNLDRNAADISEAEQNLDDLDRSLEASDLEDSEKEALLLERDDKEAFLTKAKDMREDLEQALADLEQMLEQKKSEMQSLDNQLSQTNPLGSEDHPDIGNVAQEVKSILASLKQGQATENEGLALRRRLAELERIADEKERALDILEKSLQEEKSANAAIRERIGRSPSPTSPSKAELEEDVRQLLAAKDRLQQELDEQKSVSADPSIKRELSKLKKENDRLKKENQVGKSLADAEVLSKIDSAIQKAQSGQPSSANMADPIERKLAALQKAAEKDTKQAGKDAKHLRDENARLQHKIANLSATLGEARARGSESTDSESSALVEVLRQELNDIRANMAGEDNLKRQLMDAHDRLRKVQAELERSRQMSRATDQPRSLSKYNKYSAPPQFDLDAGLDESYEESEATHDTVKRAHPLHPSHHPHSQSKRGANRFDERDGGTPGQGSSSQNSGRVTDENPRPSEPSRQSMTRVPPHPDDVMSIQSDAPQPYTQPRHPGNEPAFGGRGSKPSDRRRGDLGTVPETYESDLENPRLAAPQPNPETRRLYKELAKADSEIDKLQQMLADRDRDLNDTLRRTDDAEEVINRQKDEADWLKNELDKYKQEVERLAALLAGQGQFGEEERARINSLLGGVQQAGPLSTISASHPHQSLQNTGYDQISNSFVQGPSFRPGQLGDTPTGQGHILTSTPHKAAAQHVGFGHLAATHTAPQIPAQTNPAMQSNYTLPTYQPNPPNQVAPVYQVNPASSTGISVSQPSAYPVQSRVATQNAGHFIGPQMSYHQTGVQVPPTIALVPADTVPVVTMASNSTPTKTLVLNGSTSTTPVRGILKVNESSGLVCTVPEHHHLEDLYSKLREKYKDMKASFKESKSDRKEERKLSNHSRAAVELKHALKERRSELESLDLAINLQREQLDTLKSNWRLKKGQRRHAGDSDTENEGRRAEIDHYMNTELRCLEETLAKRRAELREADSRLVECRNSLDLVKDEAEQMIGQYDLVKEQLDSVQTELEVLDGNKTEREEQVAQLMVNGKKLTEERDTLQEQIDRIEEVTQERDAYFNTLTQQIQQSETVLTELQQAIRKQTADAEQNLHEIKLEAERHLASVRHSELELSEHYGDIKDIKSVEKRTEMSSMSSLEREVKERLENRKELLEKVKDKIEDEKEALQTLTIATEQKEDQLSVLKKSLTAARAESAELLREISERRCLLESLTAESNMVEGELNELRAKHSEGRQLLDKLEFETNSASSVLEKLRLEKDSVSRAVGQKSAELDQINRKVEMNKAAVTEMSNTQSSIESQIREKTSECEQLQNKLKQLQSQVGDAKFEKTSCESELQSVSQSLKDQRTAASKLKKILKDMEAKKATLYSQCEATEKQKLDLEQQLDQLRYDYQQINTLLGEVKGEVSEQQLAAAELRQDVSRLNEERSDRQQSLKDLATQYDRESLQLSDLTERAERELSHLREQQQVCQTRVGELTRELSRLMSEINKNRKEHGDLTQLRAKLEQTDQLAKIPLLDLCTCDLYNVTISVVHVMPGI</sequence>
<protein>
    <submittedName>
        <fullName evidence="5">CNTRL</fullName>
    </submittedName>
</protein>
<dbReference type="InterPro" id="IPR001611">
    <property type="entry name" value="Leu-rich_rpt"/>
</dbReference>
<feature type="coiled-coil region" evidence="3">
    <location>
        <begin position="1564"/>
        <end position="1672"/>
    </location>
</feature>
<feature type="compositionally biased region" description="Polar residues" evidence="4">
    <location>
        <begin position="877"/>
        <end position="886"/>
    </location>
</feature>
<evidence type="ECO:0000313" key="6">
    <source>
        <dbReference type="Proteomes" id="UP000593567"/>
    </source>
</evidence>
<dbReference type="PANTHER" id="PTHR45973">
    <property type="entry name" value="PROTEIN PHOSPHATASE 1 REGULATORY SUBUNIT SDS22-RELATED"/>
    <property type="match status" value="1"/>
</dbReference>
<feature type="region of interest" description="Disordered" evidence="4">
    <location>
        <begin position="217"/>
        <end position="242"/>
    </location>
</feature>
<feature type="compositionally biased region" description="Acidic residues" evidence="4">
    <location>
        <begin position="828"/>
        <end position="837"/>
    </location>
</feature>
<dbReference type="SMART" id="SM00365">
    <property type="entry name" value="LRR_SD22"/>
    <property type="match status" value="5"/>
</dbReference>
<feature type="coiled-coil region" evidence="3">
    <location>
        <begin position="1384"/>
        <end position="1516"/>
    </location>
</feature>
<feature type="compositionally biased region" description="Polar residues" evidence="4">
    <location>
        <begin position="914"/>
        <end position="924"/>
    </location>
</feature>
<keyword evidence="3" id="KW-0175">Coiled coil</keyword>
<dbReference type="InterPro" id="IPR032675">
    <property type="entry name" value="LRR_dom_sf"/>
</dbReference>
<keyword evidence="2" id="KW-0677">Repeat</keyword>
<dbReference type="Gene3D" id="3.80.10.10">
    <property type="entry name" value="Ribonuclease Inhibitor"/>
    <property type="match status" value="2"/>
</dbReference>
<dbReference type="InterPro" id="IPR003591">
    <property type="entry name" value="Leu-rich_rpt_typical-subtyp"/>
</dbReference>
<feature type="region of interest" description="Disordered" evidence="4">
    <location>
        <begin position="794"/>
        <end position="973"/>
    </location>
</feature>
<dbReference type="Proteomes" id="UP000593567">
    <property type="component" value="Unassembled WGS sequence"/>
</dbReference>
<dbReference type="PROSITE" id="PS51450">
    <property type="entry name" value="LRR"/>
    <property type="match status" value="4"/>
</dbReference>
<dbReference type="SUPFAM" id="SSF52075">
    <property type="entry name" value="Outer arm dynein light chain 1"/>
    <property type="match status" value="1"/>
</dbReference>
<dbReference type="Gene3D" id="1.10.287.1490">
    <property type="match status" value="1"/>
</dbReference>
<feature type="region of interest" description="Disordered" evidence="4">
    <location>
        <begin position="292"/>
        <end position="362"/>
    </location>
</feature>
<evidence type="ECO:0000256" key="2">
    <source>
        <dbReference type="ARBA" id="ARBA00022737"/>
    </source>
</evidence>
<feature type="coiled-coil region" evidence="3">
    <location>
        <begin position="1722"/>
        <end position="1921"/>
    </location>
</feature>
<feature type="compositionally biased region" description="Polar residues" evidence="4">
    <location>
        <begin position="802"/>
        <end position="816"/>
    </location>
</feature>
<reference evidence="5" key="1">
    <citation type="submission" date="2020-06" db="EMBL/GenBank/DDBJ databases">
        <title>Draft genome of Bugula neritina, a colonial animal packing powerful symbionts and potential medicines.</title>
        <authorList>
            <person name="Rayko M."/>
        </authorList>
    </citation>
    <scope>NUCLEOTIDE SEQUENCE [LARGE SCALE GENOMIC DNA]</scope>
    <source>
        <strain evidence="5">Kwan_BN1</strain>
    </source>
</reference>
<feature type="compositionally biased region" description="Basic and acidic residues" evidence="4">
    <location>
        <begin position="641"/>
        <end position="661"/>
    </location>
</feature>
<feature type="region of interest" description="Disordered" evidence="4">
    <location>
        <begin position="630"/>
        <end position="662"/>
    </location>
</feature>
<evidence type="ECO:0000313" key="5">
    <source>
        <dbReference type="EMBL" id="KAF6026022.1"/>
    </source>
</evidence>
<comment type="caution">
    <text evidence="5">The sequence shown here is derived from an EMBL/GenBank/DDBJ whole genome shotgun (WGS) entry which is preliminary data.</text>
</comment>
<dbReference type="Pfam" id="PF14580">
    <property type="entry name" value="LRR_9"/>
    <property type="match status" value="1"/>
</dbReference>
<name>A0A7J7JI66_BUGNE</name>
<feature type="compositionally biased region" description="Basic and acidic residues" evidence="4">
    <location>
        <begin position="332"/>
        <end position="345"/>
    </location>
</feature>
<feature type="coiled-coil region" evidence="3">
    <location>
        <begin position="975"/>
        <end position="1044"/>
    </location>
</feature>
<dbReference type="InterPro" id="IPR050576">
    <property type="entry name" value="Cilia_flagella_integrity"/>
</dbReference>
<keyword evidence="6" id="KW-1185">Reference proteome</keyword>
<feature type="compositionally biased region" description="Basic and acidic residues" evidence="4">
    <location>
        <begin position="233"/>
        <end position="242"/>
    </location>
</feature>
<gene>
    <name evidence="5" type="ORF">EB796_015671</name>
</gene>
<feature type="compositionally biased region" description="Basic residues" evidence="4">
    <location>
        <begin position="846"/>
        <end position="864"/>
    </location>
</feature>
<evidence type="ECO:0000256" key="1">
    <source>
        <dbReference type="ARBA" id="ARBA00022614"/>
    </source>
</evidence>
<dbReference type="EMBL" id="VXIV02002373">
    <property type="protein sequence ID" value="KAF6026022.1"/>
    <property type="molecule type" value="Genomic_DNA"/>
</dbReference>
<keyword evidence="1" id="KW-0433">Leucine-rich repeat</keyword>
<proteinExistence type="predicted"/>
<organism evidence="5 6">
    <name type="scientific">Bugula neritina</name>
    <name type="common">Brown bryozoan</name>
    <name type="synonym">Sertularia neritina</name>
    <dbReference type="NCBI Taxonomy" id="10212"/>
    <lineage>
        <taxon>Eukaryota</taxon>
        <taxon>Metazoa</taxon>
        <taxon>Spiralia</taxon>
        <taxon>Lophotrochozoa</taxon>
        <taxon>Bryozoa</taxon>
        <taxon>Gymnolaemata</taxon>
        <taxon>Cheilostomatida</taxon>
        <taxon>Flustrina</taxon>
        <taxon>Buguloidea</taxon>
        <taxon>Bugulidae</taxon>
        <taxon>Bugula</taxon>
    </lineage>
</organism>
<dbReference type="SMART" id="SM00369">
    <property type="entry name" value="LRR_TYP"/>
    <property type="match status" value="4"/>
</dbReference>
<accession>A0A7J7JI66</accession>
<feature type="region of interest" description="Disordered" evidence="4">
    <location>
        <begin position="591"/>
        <end position="613"/>
    </location>
</feature>